<dbReference type="PANTHER" id="PTHR14095:SF0">
    <property type="entry name" value="MIP22305P"/>
    <property type="match status" value="1"/>
</dbReference>
<dbReference type="GO" id="GO:0046872">
    <property type="term" value="F:metal ion binding"/>
    <property type="evidence" value="ECO:0007669"/>
    <property type="project" value="UniProtKB-KW"/>
</dbReference>
<organism evidence="4">
    <name type="scientific">Anthurium amnicola</name>
    <dbReference type="NCBI Taxonomy" id="1678845"/>
    <lineage>
        <taxon>Eukaryota</taxon>
        <taxon>Viridiplantae</taxon>
        <taxon>Streptophyta</taxon>
        <taxon>Embryophyta</taxon>
        <taxon>Tracheophyta</taxon>
        <taxon>Spermatophyta</taxon>
        <taxon>Magnoliopsida</taxon>
        <taxon>Liliopsida</taxon>
        <taxon>Araceae</taxon>
        <taxon>Pothoideae</taxon>
        <taxon>Potheae</taxon>
        <taxon>Anthurium</taxon>
    </lineage>
</organism>
<dbReference type="Gene3D" id="1.10.238.230">
    <property type="match status" value="1"/>
</dbReference>
<feature type="domain" description="PP2A regulatory subunit B'' EF-hand" evidence="3">
    <location>
        <begin position="217"/>
        <end position="268"/>
    </location>
</feature>
<feature type="compositionally biased region" description="Low complexity" evidence="2">
    <location>
        <begin position="65"/>
        <end position="102"/>
    </location>
</feature>
<dbReference type="Gene3D" id="1.10.238.220">
    <property type="match status" value="1"/>
</dbReference>
<accession>A0A1D1YPP3</accession>
<evidence type="ECO:0000259" key="3">
    <source>
        <dbReference type="Pfam" id="PF17958"/>
    </source>
</evidence>
<proteinExistence type="predicted"/>
<protein>
    <submittedName>
        <fullName evidence="4">Serine/threonine-protein phosphatase 2A regulatory subunit B'' subunit beta</fullName>
    </submittedName>
</protein>
<dbReference type="EMBL" id="GDJX01011334">
    <property type="protein sequence ID" value="JAT56602.1"/>
    <property type="molecule type" value="Transcribed_RNA"/>
</dbReference>
<name>A0A1D1YPP3_9ARAE</name>
<keyword evidence="1" id="KW-0479">Metal-binding</keyword>
<dbReference type="FunFam" id="1.10.238.230:FF:000002">
    <property type="entry name" value="Serine/threonine protein phosphatase 2A regulatory subunit B''alpha"/>
    <property type="match status" value="1"/>
</dbReference>
<evidence type="ECO:0000313" key="4">
    <source>
        <dbReference type="EMBL" id="JAT56602.1"/>
    </source>
</evidence>
<feature type="region of interest" description="Disordered" evidence="2">
    <location>
        <begin position="62"/>
        <end position="110"/>
    </location>
</feature>
<dbReference type="GO" id="GO:0000159">
    <property type="term" value="C:protein phosphatase type 2A complex"/>
    <property type="evidence" value="ECO:0007669"/>
    <property type="project" value="TreeGrafter"/>
</dbReference>
<reference evidence="4" key="1">
    <citation type="submission" date="2015-07" db="EMBL/GenBank/DDBJ databases">
        <title>Transcriptome Assembly of Anthurium amnicola.</title>
        <authorList>
            <person name="Suzuki J."/>
        </authorList>
    </citation>
    <scope>NUCLEOTIDE SEQUENCE</scope>
</reference>
<sequence length="310" mass="34712">MDVELPRDIASLDPELLQLPEVSPLALKESPHIAEELYSQWLSLPDTVRLVKSLIDDAKAGVPLNVPGNSSSPNASATNPLPSMFPAGSGPPLSPRSSSGSPRTMKRGASGLAYQGSPLKVVSSPAREYIPQFYFQNGRPPPYELKEQCLSKIEQLFFGHMDGLRVHEFKEVTKEVCKLPSFFSAVLFRRIDVDCTGIVTRDAFVGTWLNSNMLTMDIATRVFSILKQPDHKYLTQEDFKPILRELLATHPGLEFLQSTPEFQERYDDVLDEGYLACDLWSLGHWHGCQAWAKRPVSDMRKQLSIEYSTT</sequence>
<gene>
    <name evidence="4" type="primary">PPP2R3B_1</name>
    <name evidence="4" type="ORF">g.47994</name>
</gene>
<dbReference type="InterPro" id="IPR011992">
    <property type="entry name" value="EF-hand-dom_pair"/>
</dbReference>
<dbReference type="SUPFAM" id="SSF47473">
    <property type="entry name" value="EF-hand"/>
    <property type="match status" value="1"/>
</dbReference>
<dbReference type="Pfam" id="PF17958">
    <property type="entry name" value="EF-hand_13"/>
    <property type="match status" value="1"/>
</dbReference>
<dbReference type="AlphaFoldDB" id="A0A1D1YPP3"/>
<dbReference type="InterPro" id="IPR041534">
    <property type="entry name" value="EF-hand_13"/>
</dbReference>
<evidence type="ECO:0000256" key="2">
    <source>
        <dbReference type="SAM" id="MobiDB-lite"/>
    </source>
</evidence>
<evidence type="ECO:0000256" key="1">
    <source>
        <dbReference type="ARBA" id="ARBA00022723"/>
    </source>
</evidence>
<dbReference type="PANTHER" id="PTHR14095">
    <property type="entry name" value="PHOSPHATASE 2A REGULATORY SUBUNIT-RELATED"/>
    <property type="match status" value="1"/>
</dbReference>
<dbReference type="GO" id="GO:0019888">
    <property type="term" value="F:protein phosphatase regulator activity"/>
    <property type="evidence" value="ECO:0007669"/>
    <property type="project" value="TreeGrafter"/>
</dbReference>